<evidence type="ECO:0000313" key="4">
    <source>
        <dbReference type="EMBL" id="GID79353.1"/>
    </source>
</evidence>
<reference evidence="4 5" key="1">
    <citation type="submission" date="2021-01" db="EMBL/GenBank/DDBJ databases">
        <title>Whole genome shotgun sequence of Actinoplanes deccanensis NBRC 13994.</title>
        <authorList>
            <person name="Komaki H."/>
            <person name="Tamura T."/>
        </authorList>
    </citation>
    <scope>NUCLEOTIDE SEQUENCE [LARGE SCALE GENOMIC DNA]</scope>
    <source>
        <strain evidence="4 5">NBRC 13994</strain>
    </source>
</reference>
<sequence length="976" mass="108100">MTDTIFVALLGVAGQIVQGLTSEFLFDLRRRRQPPAQISTREVRRALDSTRRGLATLRGGELRELAAHEWDAAVEAAGHSLTVAEVDLDLVFDLELDAARLARHVESRGTDSLHQFGLGAEGEAAYRQIIGLTCTNLLSALQLQPGFDRLVQMRILGSLNNRGSLDNRTVAHTGPPDVDSAFTARYAEVVAQRLGRFELFGVTRSRRPRRHTFDKYVSLAVARGASDDDEEGLTGVGIDVANALADNPRVVIRAGAGAGKTTLLQWLAASTHGQVPFFVPLRQYAQDGRPLPAPEELPTIIGRHIAGEMPPGWASRRLAAGQGLLLIDGIDEVPPERREAVRAWIADLAEAYPESRYVVTSRPPAIDEDWLAEHDFVPFDLLSLSAQGIQDFLARWHEAAQEEYGDEPGMSEWLDSCRRELGELIATRPELRRLAANPLLAGLICALYQDRHMHLPRDRKSLYDAALELLLLRWDERRGVRLDQSPALSMEEQVVILQRLAYSLVKNQDILLPRGEAVHRIRHAMRGIRPEHAEPEAVLQRTLERTGLLREVYDGQIQFVHRTFRDYLAAKEVVDAGDLGLLVENAHLDPWHDVVVMAVAHARPVERERILGDLLRGNAAARERPAVHDRLRLLAAACLAQADVTESDEIRDQVHQAARRLIPPASLDDAELLARAGPFVLELLPGPEGLDDEQAAGVVRTAALIGGEGARDTIARFTTIDQALVIDELLRAWRVSDDPERYATEVLADVDFGDRRLDIQRWSRVQYLRHLRRLSTVSCRGDLTPLDPLAAIPNLRRLELLQNTVLRDLSPLTAARELRVLHLASCPMLRDLSPLCRTGLSELRLYLMNASLRTLAGAPITRLVLRDRGVSAGLHALPGDLPLTSLVVENRPTDRNLLGVDQFRSLRSVEFVGAPDSAELSALATLPHLTHVTAHHPETVQGLLGLPALTHLTLDSVRPDVLAEARRATHLEITVR</sequence>
<dbReference type="SUPFAM" id="SSF52540">
    <property type="entry name" value="P-loop containing nucleoside triphosphate hydrolases"/>
    <property type="match status" value="1"/>
</dbReference>
<name>A0ABQ3YH64_9ACTN</name>
<dbReference type="EMBL" id="BOMI01000166">
    <property type="protein sequence ID" value="GID79353.1"/>
    <property type="molecule type" value="Genomic_DNA"/>
</dbReference>
<evidence type="ECO:0000259" key="3">
    <source>
        <dbReference type="PROSITE" id="PS50837"/>
    </source>
</evidence>
<protein>
    <submittedName>
        <fullName evidence="4">ATP-binding protein</fullName>
    </submittedName>
</protein>
<accession>A0ABQ3YH64</accession>
<evidence type="ECO:0000313" key="5">
    <source>
        <dbReference type="Proteomes" id="UP000609879"/>
    </source>
</evidence>
<dbReference type="PANTHER" id="PTHR46844">
    <property type="entry name" value="SLR5058 PROTEIN"/>
    <property type="match status" value="1"/>
</dbReference>
<dbReference type="RefSeq" id="WP_203775424.1">
    <property type="nucleotide sequence ID" value="NZ_BAAABO010000058.1"/>
</dbReference>
<dbReference type="Pfam" id="PF05729">
    <property type="entry name" value="NACHT"/>
    <property type="match status" value="1"/>
</dbReference>
<keyword evidence="1" id="KW-0547">Nucleotide-binding</keyword>
<organism evidence="4 5">
    <name type="scientific">Paractinoplanes deccanensis</name>
    <dbReference type="NCBI Taxonomy" id="113561"/>
    <lineage>
        <taxon>Bacteria</taxon>
        <taxon>Bacillati</taxon>
        <taxon>Actinomycetota</taxon>
        <taxon>Actinomycetes</taxon>
        <taxon>Micromonosporales</taxon>
        <taxon>Micromonosporaceae</taxon>
        <taxon>Paractinoplanes</taxon>
    </lineage>
</organism>
<dbReference type="Pfam" id="PF22733">
    <property type="entry name" value="NNH1"/>
    <property type="match status" value="1"/>
</dbReference>
<dbReference type="PROSITE" id="PS50837">
    <property type="entry name" value="NACHT"/>
    <property type="match status" value="1"/>
</dbReference>
<evidence type="ECO:0000256" key="1">
    <source>
        <dbReference type="ARBA" id="ARBA00022741"/>
    </source>
</evidence>
<dbReference type="PANTHER" id="PTHR46844:SF1">
    <property type="entry name" value="SLR5058 PROTEIN"/>
    <property type="match status" value="1"/>
</dbReference>
<feature type="domain" description="NACHT" evidence="3">
    <location>
        <begin position="248"/>
        <end position="575"/>
    </location>
</feature>
<dbReference type="Proteomes" id="UP000609879">
    <property type="component" value="Unassembled WGS sequence"/>
</dbReference>
<comment type="caution">
    <text evidence="4">The sequence shown here is derived from an EMBL/GenBank/DDBJ whole genome shotgun (WGS) entry which is preliminary data.</text>
</comment>
<dbReference type="InterPro" id="IPR027417">
    <property type="entry name" value="P-loop_NTPase"/>
</dbReference>
<gene>
    <name evidence="4" type="ORF">Ade02nite_79940</name>
</gene>
<dbReference type="Gene3D" id="3.40.50.300">
    <property type="entry name" value="P-loop containing nucleotide triphosphate hydrolases"/>
    <property type="match status" value="1"/>
</dbReference>
<keyword evidence="2 4" id="KW-0067">ATP-binding</keyword>
<dbReference type="InterPro" id="IPR032675">
    <property type="entry name" value="LRR_dom_sf"/>
</dbReference>
<evidence type="ECO:0000256" key="2">
    <source>
        <dbReference type="ARBA" id="ARBA00022840"/>
    </source>
</evidence>
<dbReference type="GO" id="GO:0005524">
    <property type="term" value="F:ATP binding"/>
    <property type="evidence" value="ECO:0007669"/>
    <property type="project" value="UniProtKB-KW"/>
</dbReference>
<dbReference type="InterPro" id="IPR007111">
    <property type="entry name" value="NACHT_NTPase"/>
</dbReference>
<keyword evidence="5" id="KW-1185">Reference proteome</keyword>
<dbReference type="SUPFAM" id="SSF52058">
    <property type="entry name" value="L domain-like"/>
    <property type="match status" value="1"/>
</dbReference>
<dbReference type="Gene3D" id="3.80.10.10">
    <property type="entry name" value="Ribonuclease Inhibitor"/>
    <property type="match status" value="1"/>
</dbReference>
<dbReference type="InterPro" id="IPR054547">
    <property type="entry name" value="NNH1"/>
</dbReference>
<proteinExistence type="predicted"/>